<reference evidence="1" key="1">
    <citation type="submission" date="2020-05" db="EMBL/GenBank/DDBJ databases">
        <authorList>
            <person name="Chiriac C."/>
            <person name="Salcher M."/>
            <person name="Ghai R."/>
            <person name="Kavagutti S V."/>
        </authorList>
    </citation>
    <scope>NUCLEOTIDE SEQUENCE</scope>
</reference>
<evidence type="ECO:0000313" key="1">
    <source>
        <dbReference type="EMBL" id="CAB4881052.1"/>
    </source>
</evidence>
<dbReference type="AlphaFoldDB" id="A0A6J7ECT7"/>
<dbReference type="EMBL" id="CAFBLP010000035">
    <property type="protein sequence ID" value="CAB4881052.1"/>
    <property type="molecule type" value="Genomic_DNA"/>
</dbReference>
<sequence length="246" mass="25187">MVRPKRMLVMPKAISARLANLDAEALAASLLRGVETATGARWDAAVERAAALPGDIRPEKIRALTRSFARELGMVGAAAGMTAATPLIGTGATLMAATAELTWFTARAGDLVLTIAALHGRPTPTVDERRAWVLAVLVFGSTARQGLTGIANSMGAGLTEGSPSRMSLATLRAANGAMSRLIVRGYGARRGAIALGTALPLGVGAVVGGSANVVAIRRLADQADAFFARLPYSSIDATSTVVAGEP</sequence>
<organism evidence="1">
    <name type="scientific">freshwater metagenome</name>
    <dbReference type="NCBI Taxonomy" id="449393"/>
    <lineage>
        <taxon>unclassified sequences</taxon>
        <taxon>metagenomes</taxon>
        <taxon>ecological metagenomes</taxon>
    </lineage>
</organism>
<accession>A0A6J7ECT7</accession>
<protein>
    <submittedName>
        <fullName evidence="1">Unannotated protein</fullName>
    </submittedName>
</protein>
<gene>
    <name evidence="1" type="ORF">UFOPK3376_01534</name>
</gene>
<name>A0A6J7ECT7_9ZZZZ</name>
<proteinExistence type="predicted"/>